<dbReference type="InterPro" id="IPR056637">
    <property type="entry name" value="DUF7735"/>
</dbReference>
<evidence type="ECO:0000256" key="1">
    <source>
        <dbReference type="SAM" id="MobiDB-lite"/>
    </source>
</evidence>
<proteinExistence type="predicted"/>
<evidence type="ECO:0000259" key="3">
    <source>
        <dbReference type="Pfam" id="PF24870"/>
    </source>
</evidence>
<comment type="caution">
    <text evidence="4">The sequence shown here is derived from an EMBL/GenBank/DDBJ whole genome shotgun (WGS) entry which is preliminary data.</text>
</comment>
<feature type="region of interest" description="Disordered" evidence="1">
    <location>
        <begin position="126"/>
        <end position="169"/>
    </location>
</feature>
<dbReference type="AlphaFoldDB" id="A0A9P8V533"/>
<reference evidence="4" key="1">
    <citation type="journal article" date="2021" name="Nat. Commun.">
        <title>Genetic determinants of endophytism in the Arabidopsis root mycobiome.</title>
        <authorList>
            <person name="Mesny F."/>
            <person name="Miyauchi S."/>
            <person name="Thiergart T."/>
            <person name="Pickel B."/>
            <person name="Atanasova L."/>
            <person name="Karlsson M."/>
            <person name="Huettel B."/>
            <person name="Barry K.W."/>
            <person name="Haridas S."/>
            <person name="Chen C."/>
            <person name="Bauer D."/>
            <person name="Andreopoulos W."/>
            <person name="Pangilinan J."/>
            <person name="LaButti K."/>
            <person name="Riley R."/>
            <person name="Lipzen A."/>
            <person name="Clum A."/>
            <person name="Drula E."/>
            <person name="Henrissat B."/>
            <person name="Kohler A."/>
            <person name="Grigoriev I.V."/>
            <person name="Martin F.M."/>
            <person name="Hacquard S."/>
        </authorList>
    </citation>
    <scope>NUCLEOTIDE SEQUENCE</scope>
    <source>
        <strain evidence="4">MPI-SDFR-AT-0117</strain>
    </source>
</reference>
<dbReference type="Pfam" id="PF24870">
    <property type="entry name" value="DUF7735"/>
    <property type="match status" value="1"/>
</dbReference>
<evidence type="ECO:0000256" key="2">
    <source>
        <dbReference type="SAM" id="SignalP"/>
    </source>
</evidence>
<evidence type="ECO:0000313" key="4">
    <source>
        <dbReference type="EMBL" id="KAH6673966.1"/>
    </source>
</evidence>
<organism evidence="4 5">
    <name type="scientific">Plectosphaerella plurivora</name>
    <dbReference type="NCBI Taxonomy" id="936078"/>
    <lineage>
        <taxon>Eukaryota</taxon>
        <taxon>Fungi</taxon>
        <taxon>Dikarya</taxon>
        <taxon>Ascomycota</taxon>
        <taxon>Pezizomycotina</taxon>
        <taxon>Sordariomycetes</taxon>
        <taxon>Hypocreomycetidae</taxon>
        <taxon>Glomerellales</taxon>
        <taxon>Plectosphaerellaceae</taxon>
        <taxon>Plectosphaerella</taxon>
    </lineage>
</organism>
<name>A0A9P8V533_9PEZI</name>
<protein>
    <recommendedName>
        <fullName evidence="3">DUF7735 domain-containing protein</fullName>
    </recommendedName>
</protein>
<sequence length="193" mass="19650">MALALLVGAALIQTAATNQAPHLIPRQTQSPSSSSIDEFSQCTSALREIGSKAPKPPSEIADVQAEHFQTASASFDPVCGWQSAIPSSLAAEYYTYQGELISWFSVNSAMVSSLLENCPDEVKSDATPCSESINGLPRPTDAQTTGGGSGSGSGSGSGGSGNDNSNDGEGQRSYIIHGVALGMAAVLGLAIAL</sequence>
<dbReference type="EMBL" id="JAGSXJ010000026">
    <property type="protein sequence ID" value="KAH6673966.1"/>
    <property type="molecule type" value="Genomic_DNA"/>
</dbReference>
<dbReference type="OrthoDB" id="3561078at2759"/>
<keyword evidence="2" id="KW-0732">Signal</keyword>
<feature type="chain" id="PRO_5040348654" description="DUF7735 domain-containing protein" evidence="2">
    <location>
        <begin position="18"/>
        <end position="193"/>
    </location>
</feature>
<feature type="compositionally biased region" description="Gly residues" evidence="1">
    <location>
        <begin position="145"/>
        <end position="161"/>
    </location>
</feature>
<feature type="signal peptide" evidence="2">
    <location>
        <begin position="1"/>
        <end position="17"/>
    </location>
</feature>
<gene>
    <name evidence="4" type="ORF">F5X68DRAFT_278481</name>
</gene>
<accession>A0A9P8V533</accession>
<evidence type="ECO:0000313" key="5">
    <source>
        <dbReference type="Proteomes" id="UP000770015"/>
    </source>
</evidence>
<dbReference type="Proteomes" id="UP000770015">
    <property type="component" value="Unassembled WGS sequence"/>
</dbReference>
<feature type="domain" description="DUF7735" evidence="3">
    <location>
        <begin position="70"/>
        <end position="121"/>
    </location>
</feature>
<keyword evidence="5" id="KW-1185">Reference proteome</keyword>